<dbReference type="Proteomes" id="UP000887458">
    <property type="component" value="Unassembled WGS sequence"/>
</dbReference>
<evidence type="ECO:0000256" key="6">
    <source>
        <dbReference type="ARBA" id="ARBA00022807"/>
    </source>
</evidence>
<keyword evidence="5 9" id="KW-0378">Hydrolase</keyword>
<dbReference type="Gene3D" id="1.20.58.860">
    <property type="match status" value="1"/>
</dbReference>
<feature type="region of interest" description="Disordered" evidence="12">
    <location>
        <begin position="311"/>
        <end position="334"/>
    </location>
</feature>
<evidence type="ECO:0000313" key="15">
    <source>
        <dbReference type="Proteomes" id="UP000887458"/>
    </source>
</evidence>
<dbReference type="Pfam" id="PF18031">
    <property type="entry name" value="UCH_C"/>
    <property type="match status" value="1"/>
</dbReference>
<feature type="site" description="Important for enzyme activity" evidence="10">
    <location>
        <position position="184"/>
    </location>
</feature>
<comment type="function">
    <text evidence="7">Catalytic component of the polycomb repressive deubiquitinase (PR-DUB) complex, a complex that specifically mediates deubiquitination of histone H2A monoubiquitinated at 'Lys-119' (H2AK118ub1). Mediates bisymmetric organization of the PR-DUB complex and is involved in association with nucleosomes to mediate deubiquitination. Does not deubiquitinate monoubiquitinated histone H2B. Required to maintain the transcriptionally repressive state of homeotic genes throughout development. The PR-DUB complex has weak or no activity toward 'Lys-48'- and 'Lys-63'-linked polyubiquitin chains. Polycomb group (PcG) protein.</text>
</comment>
<keyword evidence="15" id="KW-1185">Reference proteome</keyword>
<dbReference type="Gene3D" id="3.40.532.10">
    <property type="entry name" value="Peptidase C12, ubiquitin carboxyl-terminal hydrolase"/>
    <property type="match status" value="1"/>
</dbReference>
<organism evidence="14 15">
    <name type="scientific">Dermatophagoides pteronyssinus</name>
    <name type="common">European house dust mite</name>
    <dbReference type="NCBI Taxonomy" id="6956"/>
    <lineage>
        <taxon>Eukaryota</taxon>
        <taxon>Metazoa</taxon>
        <taxon>Ecdysozoa</taxon>
        <taxon>Arthropoda</taxon>
        <taxon>Chelicerata</taxon>
        <taxon>Arachnida</taxon>
        <taxon>Acari</taxon>
        <taxon>Acariformes</taxon>
        <taxon>Sarcoptiformes</taxon>
        <taxon>Astigmata</taxon>
        <taxon>Psoroptidia</taxon>
        <taxon>Analgoidea</taxon>
        <taxon>Pyroglyphidae</taxon>
        <taxon>Dermatophagoidinae</taxon>
        <taxon>Dermatophagoides</taxon>
    </lineage>
</organism>
<comment type="subunit">
    <text evidence="8">Catalytic component of the polycomb repressive deubiquitinase (PR-DUB) complex, at least composed of caly/calypso, Asx and sba (MBD5/6 homolog). The PR-DUB complex associates with nucleosomes to mediate deubiquitination of histone H2AK118ub1 substrates; the association requires the positively charged C-terminal tail of caly, probably due to direct binding of DNA. Interacts (via ULD domain) with Asx (via DEUBAD domain); the interaction produces a stable heterodimer with a composite binding site for ubiquitin. Homodimerizes (via coiled-coil hinge-region between the UCH and ULD domains) to mediate assembly of 2 copies of the caly-Asx heterodimer into a bisymmetric tetramer; dimerization enhances PR-DUB association with nucleosomes.</text>
</comment>
<dbReference type="GO" id="GO:0016787">
    <property type="term" value="F:hydrolase activity"/>
    <property type="evidence" value="ECO:0007669"/>
    <property type="project" value="UniProtKB-KW"/>
</dbReference>
<evidence type="ECO:0000256" key="10">
    <source>
        <dbReference type="PROSITE-ProRule" id="PRU01393"/>
    </source>
</evidence>
<proteinExistence type="inferred from homology"/>
<evidence type="ECO:0000256" key="7">
    <source>
        <dbReference type="ARBA" id="ARBA00046227"/>
    </source>
</evidence>
<dbReference type="PIRSF" id="PIRSF038120">
    <property type="entry name" value="Ubiquitinyl_hydrolase_UCH37"/>
    <property type="match status" value="1"/>
</dbReference>
<feature type="domain" description="UCH catalytic" evidence="13">
    <location>
        <begin position="10"/>
        <end position="231"/>
    </location>
</feature>
<feature type="active site" description="Nucleophile" evidence="10">
    <location>
        <position position="92"/>
    </location>
</feature>
<feature type="site" description="Transition state stabilizer" evidence="10">
    <location>
        <position position="86"/>
    </location>
</feature>
<evidence type="ECO:0000256" key="11">
    <source>
        <dbReference type="RuleBase" id="RU361215"/>
    </source>
</evidence>
<reference evidence="14 15" key="1">
    <citation type="journal article" date="2018" name="J. Allergy Clin. Immunol.">
        <title>High-quality assembly of Dermatophagoides pteronyssinus genome and transcriptome reveals a wide range of novel allergens.</title>
        <authorList>
            <person name="Liu X.Y."/>
            <person name="Yang K.Y."/>
            <person name="Wang M.Q."/>
            <person name="Kwok J.S."/>
            <person name="Zeng X."/>
            <person name="Yang Z."/>
            <person name="Xiao X.J."/>
            <person name="Lau C.P."/>
            <person name="Li Y."/>
            <person name="Huang Z.M."/>
            <person name="Ba J.G."/>
            <person name="Yim A.K."/>
            <person name="Ouyang C.Y."/>
            <person name="Ngai S.M."/>
            <person name="Chan T.F."/>
            <person name="Leung E.L."/>
            <person name="Liu L."/>
            <person name="Liu Z.G."/>
            <person name="Tsui S.K."/>
        </authorList>
    </citation>
    <scope>NUCLEOTIDE SEQUENCE [LARGE SCALE GENOMIC DNA]</scope>
    <source>
        <strain evidence="14">Derp</strain>
    </source>
</reference>
<dbReference type="InterPro" id="IPR001578">
    <property type="entry name" value="Peptidase_C12_UCH"/>
</dbReference>
<dbReference type="PROSITE" id="PS52049">
    <property type="entry name" value="ULD"/>
    <property type="match status" value="1"/>
</dbReference>
<dbReference type="PROSITE" id="PS52048">
    <property type="entry name" value="UCH_DOMAIN"/>
    <property type="match status" value="1"/>
</dbReference>
<dbReference type="PANTHER" id="PTHR10589">
    <property type="entry name" value="UBIQUITIN CARBOXYL-TERMINAL HYDROLASE"/>
    <property type="match status" value="1"/>
</dbReference>
<evidence type="ECO:0000256" key="8">
    <source>
        <dbReference type="ARBA" id="ARBA00049710"/>
    </source>
</evidence>
<evidence type="ECO:0000256" key="4">
    <source>
        <dbReference type="ARBA" id="ARBA00022786"/>
    </source>
</evidence>
<dbReference type="SUPFAM" id="SSF54001">
    <property type="entry name" value="Cysteine proteinases"/>
    <property type="match status" value="1"/>
</dbReference>
<dbReference type="InterPro" id="IPR036959">
    <property type="entry name" value="Peptidase_C12_UCH_sf"/>
</dbReference>
<dbReference type="InterPro" id="IPR038765">
    <property type="entry name" value="Papain-like_cys_pep_sf"/>
</dbReference>
<reference evidence="14 15" key="2">
    <citation type="journal article" date="2022" name="Mol. Biol. Evol.">
        <title>Comparative Genomics Reveals Insights into the Divergent Evolution of Astigmatic Mites and Household Pest Adaptations.</title>
        <authorList>
            <person name="Xiong Q."/>
            <person name="Wan A.T."/>
            <person name="Liu X."/>
            <person name="Fung C.S."/>
            <person name="Xiao X."/>
            <person name="Malainual N."/>
            <person name="Hou J."/>
            <person name="Wang L."/>
            <person name="Wang M."/>
            <person name="Yang K.Y."/>
            <person name="Cui Y."/>
            <person name="Leung E.L."/>
            <person name="Nong W."/>
            <person name="Shin S.K."/>
            <person name="Au S.W."/>
            <person name="Jeong K.Y."/>
            <person name="Chew F.T."/>
            <person name="Hui J.H."/>
            <person name="Leung T.F."/>
            <person name="Tungtrongchitr A."/>
            <person name="Zhong N."/>
            <person name="Liu Z."/>
            <person name="Tsui S.K."/>
        </authorList>
    </citation>
    <scope>NUCLEOTIDE SEQUENCE [LARGE SCALE GENOMIC DNA]</scope>
    <source>
        <strain evidence="14">Derp</strain>
    </source>
</reference>
<sequence length="334" mass="38919">MANTNSGSDQWCLIESDPGVFTELIRGFGVDGLQVEELYSLMPECFENLKPVHGLIFLFKWVPDDYSDGKLLQDYRLMNEIFFAKQVIHNACATQALINILMNCKHSDLNLGSTLSEFREFTKSFDASMKGLSLSNSELIRKVHNSFSRQQIFEFDNLSGKKEKEDVFHFIGYIPYGGRLIELDGLKEGPYDLGPIGDNEDWVAIARPHIEKRMQKYSTGEIHFNLMAVVSDRKMLYEKQIIDLEKQTNIDDGEKRAKIENLKYLIKQEMDKMERYKLENIRRKHNYLPLIIEILKQLAKDGRLIELYEKAKQRAQQQHKQKQEKLKAKTEKVK</sequence>
<evidence type="ECO:0000256" key="9">
    <source>
        <dbReference type="PIRNR" id="PIRNR038120"/>
    </source>
</evidence>
<evidence type="ECO:0000313" key="14">
    <source>
        <dbReference type="EMBL" id="KAH9424361.1"/>
    </source>
</evidence>
<feature type="active site" description="Proton donor" evidence="10">
    <location>
        <position position="169"/>
    </location>
</feature>
<accession>A0ABQ8JPY5</accession>
<evidence type="ECO:0000256" key="5">
    <source>
        <dbReference type="ARBA" id="ARBA00022801"/>
    </source>
</evidence>
<dbReference type="PRINTS" id="PR00707">
    <property type="entry name" value="UBCTHYDRLASE"/>
</dbReference>
<evidence type="ECO:0000256" key="3">
    <source>
        <dbReference type="ARBA" id="ARBA00022670"/>
    </source>
</evidence>
<comment type="catalytic activity">
    <reaction evidence="1 9 10 11">
        <text>Thiol-dependent hydrolysis of ester, thioester, amide, peptide and isopeptide bonds formed by the C-terminal Gly of ubiquitin (a 76-residue protein attached to proteins as an intracellular targeting signal).</text>
        <dbReference type="EC" id="3.4.19.12"/>
    </reaction>
</comment>
<keyword evidence="6 9" id="KW-0788">Thiol protease</keyword>
<dbReference type="PANTHER" id="PTHR10589:SF16">
    <property type="entry name" value="UBIQUITIN CARBOXYL-TERMINAL HYDROLASE ISOZYME L5"/>
    <property type="match status" value="1"/>
</dbReference>
<dbReference type="CDD" id="cd09617">
    <property type="entry name" value="Peptidase_C12_UCH37_BAP1"/>
    <property type="match status" value="1"/>
</dbReference>
<dbReference type="InterPro" id="IPR017390">
    <property type="entry name" value="Ubiquitinyl_hydrolase_UCH37"/>
</dbReference>
<dbReference type="EMBL" id="NJHN03000029">
    <property type="protein sequence ID" value="KAH9424361.1"/>
    <property type="molecule type" value="Genomic_DNA"/>
</dbReference>
<comment type="caution">
    <text evidence="14">The sequence shown here is derived from an EMBL/GenBank/DDBJ whole genome shotgun (WGS) entry which is preliminary data.</text>
</comment>
<evidence type="ECO:0000256" key="12">
    <source>
        <dbReference type="SAM" id="MobiDB-lite"/>
    </source>
</evidence>
<feature type="compositionally biased region" description="Basic and acidic residues" evidence="12">
    <location>
        <begin position="321"/>
        <end position="334"/>
    </location>
</feature>
<dbReference type="EC" id="3.4.19.12" evidence="9 11"/>
<evidence type="ECO:0000256" key="2">
    <source>
        <dbReference type="ARBA" id="ARBA00009326"/>
    </source>
</evidence>
<evidence type="ECO:0000259" key="13">
    <source>
        <dbReference type="PROSITE" id="PS52048"/>
    </source>
</evidence>
<comment type="similarity">
    <text evidence="2 9 10 11">Belongs to the peptidase C12 family.</text>
</comment>
<evidence type="ECO:0000256" key="1">
    <source>
        <dbReference type="ARBA" id="ARBA00000707"/>
    </source>
</evidence>
<dbReference type="InterPro" id="IPR041507">
    <property type="entry name" value="UCH_C"/>
</dbReference>
<keyword evidence="3 9" id="KW-0645">Protease</keyword>
<name>A0ABQ8JPY5_DERPT</name>
<gene>
    <name evidence="14" type="primary">UCHL5</name>
    <name evidence="14" type="ORF">DERP_004544</name>
</gene>
<dbReference type="Pfam" id="PF01088">
    <property type="entry name" value="Peptidase_C12"/>
    <property type="match status" value="1"/>
</dbReference>
<protein>
    <recommendedName>
        <fullName evidence="9 11">Ubiquitin carboxyl-terminal hydrolase</fullName>
        <ecNumber evidence="9 11">3.4.19.12</ecNumber>
    </recommendedName>
</protein>
<keyword evidence="4 9" id="KW-0833">Ubl conjugation pathway</keyword>